<name>A0ABS5HGA4_9BACT</name>
<organism evidence="1 2">
    <name type="scientific">Campylobacter anatolicus</name>
    <dbReference type="NCBI Taxonomy" id="2829105"/>
    <lineage>
        <taxon>Bacteria</taxon>
        <taxon>Pseudomonadati</taxon>
        <taxon>Campylobacterota</taxon>
        <taxon>Epsilonproteobacteria</taxon>
        <taxon>Campylobacterales</taxon>
        <taxon>Campylobacteraceae</taxon>
        <taxon>Campylobacter</taxon>
    </lineage>
</organism>
<dbReference type="RefSeq" id="WP_212141492.1">
    <property type="nucleotide sequence ID" value="NZ_JAGSSW010000001.1"/>
</dbReference>
<dbReference type="Proteomes" id="UP000682951">
    <property type="component" value="Unassembled WGS sequence"/>
</dbReference>
<proteinExistence type="predicted"/>
<accession>A0ABS5HGA4</accession>
<keyword evidence="2" id="KW-1185">Reference proteome</keyword>
<evidence type="ECO:0000313" key="2">
    <source>
        <dbReference type="Proteomes" id="UP000682951"/>
    </source>
</evidence>
<dbReference type="EMBL" id="JAGSSW010000001">
    <property type="protein sequence ID" value="MBR8463298.1"/>
    <property type="molecule type" value="Genomic_DNA"/>
</dbReference>
<reference evidence="1 2" key="1">
    <citation type="submission" date="2021-04" db="EMBL/GenBank/DDBJ databases">
        <title>Molecular and phenotypic characterization and identification of bacterial isolates recovered from the Anatolian ground squirrels (Spermophilus xanthoprymnus) and which have the potential to form a new species in the Campylobacter genus.</title>
        <authorList>
            <person name="Aydin F."/>
            <person name="Abay S."/>
            <person name="Kayman T."/>
            <person name="Karakaya E."/>
            <person name="Mustak H.K."/>
            <person name="Mustak I.B."/>
            <person name="Bilgin N."/>
            <person name="Duzler A."/>
            <person name="Sahin O."/>
            <person name="Guran O."/>
            <person name="Saticioglu I.B."/>
        </authorList>
    </citation>
    <scope>NUCLEOTIDE SEQUENCE [LARGE SCALE GENOMIC DNA]</scope>
    <source>
        <strain evidence="2">faydin-G24</strain>
    </source>
</reference>
<dbReference type="PROSITE" id="PS51257">
    <property type="entry name" value="PROKAR_LIPOPROTEIN"/>
    <property type="match status" value="1"/>
</dbReference>
<protein>
    <submittedName>
        <fullName evidence="1">Uncharacterized protein</fullName>
    </submittedName>
</protein>
<gene>
    <name evidence="1" type="ORF">KDD93_01770</name>
</gene>
<comment type="caution">
    <text evidence="1">The sequence shown here is derived from an EMBL/GenBank/DDBJ whole genome shotgun (WGS) entry which is preliminary data.</text>
</comment>
<sequence>MVCKDKVYSWGLFFKPQTNSFLISSCTFSFLNFAFKNTNELTALVKNNNQSALKFDKSFGFLEFKKDENLTFLKQSIKEWNDHKNTKLMQRVAKISQEFDIRILI</sequence>
<evidence type="ECO:0000313" key="1">
    <source>
        <dbReference type="EMBL" id="MBR8463298.1"/>
    </source>
</evidence>